<feature type="transmembrane region" description="Helical" evidence="6">
    <location>
        <begin position="27"/>
        <end position="49"/>
    </location>
</feature>
<keyword evidence="10" id="KW-1185">Reference proteome</keyword>
<dbReference type="InterPro" id="IPR036286">
    <property type="entry name" value="LexA/Signal_pep-like_sf"/>
</dbReference>
<reference evidence="9 10" key="1">
    <citation type="submission" date="2020-06" db="EMBL/GenBank/DDBJ databases">
        <title>Altererythrobacter sp. HHU K3-1.</title>
        <authorList>
            <person name="Zhang D."/>
            <person name="Xue H."/>
        </authorList>
    </citation>
    <scope>NUCLEOTIDE SEQUENCE [LARGE SCALE GENOMIC DNA]</scope>
    <source>
        <strain evidence="9 10">HHU K3-1</strain>
    </source>
</reference>
<keyword evidence="4 6" id="KW-0378">Hydrolase</keyword>
<keyword evidence="6" id="KW-1133">Transmembrane helix</keyword>
<dbReference type="PANTHER" id="PTHR43390:SF1">
    <property type="entry name" value="CHLOROPLAST PROCESSING PEPTIDASE"/>
    <property type="match status" value="1"/>
</dbReference>
<dbReference type="InterPro" id="IPR019533">
    <property type="entry name" value="Peptidase_S26"/>
</dbReference>
<keyword evidence="6" id="KW-0812">Transmembrane</keyword>
<feature type="active site" evidence="5">
    <location>
        <position position="115"/>
    </location>
</feature>
<comment type="catalytic activity">
    <reaction evidence="6">
        <text>Cleavage of hydrophobic, N-terminal signal or leader sequences from secreted and periplasmic proteins.</text>
        <dbReference type="EC" id="3.4.21.89"/>
    </reaction>
</comment>
<dbReference type="GO" id="GO:0016020">
    <property type="term" value="C:membrane"/>
    <property type="evidence" value="ECO:0007669"/>
    <property type="project" value="UniProtKB-SubCell"/>
</dbReference>
<evidence type="ECO:0000256" key="6">
    <source>
        <dbReference type="RuleBase" id="RU362042"/>
    </source>
</evidence>
<dbReference type="GO" id="GO:0004252">
    <property type="term" value="F:serine-type endopeptidase activity"/>
    <property type="evidence" value="ECO:0007669"/>
    <property type="project" value="InterPro"/>
</dbReference>
<dbReference type="InterPro" id="IPR019756">
    <property type="entry name" value="Pept_S26A_signal_pept_1_Ser-AS"/>
</dbReference>
<dbReference type="Pfam" id="PF10502">
    <property type="entry name" value="Peptidase_S26"/>
    <property type="match status" value="1"/>
</dbReference>
<dbReference type="AlphaFoldDB" id="A0A850H2K4"/>
<dbReference type="PROSITE" id="PS00501">
    <property type="entry name" value="SPASE_I_1"/>
    <property type="match status" value="1"/>
</dbReference>
<evidence type="ECO:0000259" key="8">
    <source>
        <dbReference type="Pfam" id="PF10502"/>
    </source>
</evidence>
<dbReference type="InterPro" id="IPR000223">
    <property type="entry name" value="Pept_S26A_signal_pept_1"/>
</dbReference>
<dbReference type="GO" id="GO:0009003">
    <property type="term" value="F:signal peptidase activity"/>
    <property type="evidence" value="ECO:0007669"/>
    <property type="project" value="UniProtKB-EC"/>
</dbReference>
<dbReference type="PRINTS" id="PR00727">
    <property type="entry name" value="LEADERPTASE"/>
</dbReference>
<dbReference type="NCBIfam" id="TIGR02227">
    <property type="entry name" value="sigpep_I_bact"/>
    <property type="match status" value="1"/>
</dbReference>
<sequence>MTGAMPFHSAAGTTPRTDDEGDSKSGFAWFLVKVVIAVFLLRVVVFSVFSIPSESMMPTLLRGDYLMLAKWPYGISKYSLPFDTLLPEGTLFSQLPEQGDVVVFKHPIDGSDYIKRVIGLSGDRVAMRAGQLFLNGKPVERERIDDLALGHTPYVSCRGAETVAPASGGKAETCAYVRYRERLPNGTTYMTLDFGRSLQDDFGPVTVPEGHFFAMGDNRDNSLDSRFPSLSGGGIGMVPQDKLVGRASFIAFSTDGGASWGEPSTWFSAMRPSRIGDGL</sequence>
<evidence type="ECO:0000256" key="7">
    <source>
        <dbReference type="SAM" id="MobiDB-lite"/>
    </source>
</evidence>
<dbReference type="PANTHER" id="PTHR43390">
    <property type="entry name" value="SIGNAL PEPTIDASE I"/>
    <property type="match status" value="1"/>
</dbReference>
<feature type="active site" evidence="5">
    <location>
        <position position="55"/>
    </location>
</feature>
<proteinExistence type="inferred from homology"/>
<dbReference type="CDD" id="cd06530">
    <property type="entry name" value="S26_SPase_I"/>
    <property type="match status" value="1"/>
</dbReference>
<dbReference type="Proteomes" id="UP000561438">
    <property type="component" value="Unassembled WGS sequence"/>
</dbReference>
<evidence type="ECO:0000256" key="4">
    <source>
        <dbReference type="ARBA" id="ARBA00022801"/>
    </source>
</evidence>
<comment type="similarity">
    <text evidence="1 6">Belongs to the peptidase S26 family.</text>
</comment>
<evidence type="ECO:0000313" key="10">
    <source>
        <dbReference type="Proteomes" id="UP000561438"/>
    </source>
</evidence>
<feature type="region of interest" description="Disordered" evidence="7">
    <location>
        <begin position="1"/>
        <end position="20"/>
    </location>
</feature>
<comment type="subcellular location">
    <subcellularLocation>
        <location evidence="6">Membrane</location>
        <topology evidence="6">Single-pass type II membrane protein</topology>
    </subcellularLocation>
</comment>
<accession>A0A850H2K4</accession>
<evidence type="ECO:0000313" key="9">
    <source>
        <dbReference type="EMBL" id="NVD44138.1"/>
    </source>
</evidence>
<comment type="caution">
    <text evidence="9">The sequence shown here is derived from an EMBL/GenBank/DDBJ whole genome shotgun (WGS) entry which is preliminary data.</text>
</comment>
<keyword evidence="6" id="KW-0472">Membrane</keyword>
<evidence type="ECO:0000256" key="2">
    <source>
        <dbReference type="ARBA" id="ARBA00019232"/>
    </source>
</evidence>
<dbReference type="Gene3D" id="2.10.109.10">
    <property type="entry name" value="Umud Fragment, subunit A"/>
    <property type="match status" value="1"/>
</dbReference>
<evidence type="ECO:0000256" key="5">
    <source>
        <dbReference type="PIRSR" id="PIRSR600223-1"/>
    </source>
</evidence>
<dbReference type="RefSeq" id="WP_176266409.1">
    <property type="nucleotide sequence ID" value="NZ_JABWGV010000001.1"/>
</dbReference>
<feature type="domain" description="Peptidase S26" evidence="8">
    <location>
        <begin position="29"/>
        <end position="251"/>
    </location>
</feature>
<dbReference type="EC" id="3.4.21.89" evidence="6"/>
<dbReference type="EMBL" id="JABWGV010000001">
    <property type="protein sequence ID" value="NVD44138.1"/>
    <property type="molecule type" value="Genomic_DNA"/>
</dbReference>
<dbReference type="SUPFAM" id="SSF51306">
    <property type="entry name" value="LexA/Signal peptidase"/>
    <property type="match status" value="1"/>
</dbReference>
<evidence type="ECO:0000256" key="3">
    <source>
        <dbReference type="ARBA" id="ARBA00022670"/>
    </source>
</evidence>
<organism evidence="9 10">
    <name type="scientific">Qipengyuania atrilutea</name>
    <dbReference type="NCBI Taxonomy" id="2744473"/>
    <lineage>
        <taxon>Bacteria</taxon>
        <taxon>Pseudomonadati</taxon>
        <taxon>Pseudomonadota</taxon>
        <taxon>Alphaproteobacteria</taxon>
        <taxon>Sphingomonadales</taxon>
        <taxon>Erythrobacteraceae</taxon>
        <taxon>Qipengyuania</taxon>
    </lineage>
</organism>
<gene>
    <name evidence="9" type="primary">lepB</name>
    <name evidence="9" type="ORF">HUV48_03780</name>
</gene>
<dbReference type="GO" id="GO:0006465">
    <property type="term" value="P:signal peptide processing"/>
    <property type="evidence" value="ECO:0007669"/>
    <property type="project" value="InterPro"/>
</dbReference>
<evidence type="ECO:0000256" key="1">
    <source>
        <dbReference type="ARBA" id="ARBA00009370"/>
    </source>
</evidence>
<keyword evidence="3 6" id="KW-0645">Protease</keyword>
<name>A0A850H2K4_9SPHN</name>
<protein>
    <recommendedName>
        <fullName evidence="2 6">Signal peptidase I</fullName>
        <ecNumber evidence="6">3.4.21.89</ecNumber>
    </recommendedName>
</protein>